<dbReference type="SUPFAM" id="SSF54637">
    <property type="entry name" value="Thioesterase/thiol ester dehydrase-isomerase"/>
    <property type="match status" value="1"/>
</dbReference>
<dbReference type="GO" id="GO:0047617">
    <property type="term" value="F:fatty acyl-CoA hydrolase activity"/>
    <property type="evidence" value="ECO:0007669"/>
    <property type="project" value="TreeGrafter"/>
</dbReference>
<dbReference type="PANTHER" id="PTHR31793:SF37">
    <property type="entry name" value="ACYL-COA THIOESTER HYDROLASE YBGC"/>
    <property type="match status" value="1"/>
</dbReference>
<evidence type="ECO:0000313" key="3">
    <source>
        <dbReference type="Proteomes" id="UP001165413"/>
    </source>
</evidence>
<comment type="caution">
    <text evidence="2">The sequence shown here is derived from an EMBL/GenBank/DDBJ whole genome shotgun (WGS) entry which is preliminary data.</text>
</comment>
<keyword evidence="3" id="KW-1185">Reference proteome</keyword>
<proteinExistence type="predicted"/>
<gene>
    <name evidence="2" type="ORF">NLF92_03610</name>
</gene>
<dbReference type="Gene3D" id="3.10.129.10">
    <property type="entry name" value="Hotdog Thioesterase"/>
    <property type="match status" value="1"/>
</dbReference>
<dbReference type="EMBL" id="JANATA010000004">
    <property type="protein sequence ID" value="MCP3428032.1"/>
    <property type="molecule type" value="Genomic_DNA"/>
</dbReference>
<name>A0AA42BLX8_9ALTE</name>
<dbReference type="RefSeq" id="WP_254098983.1">
    <property type="nucleotide sequence ID" value="NZ_JANATA010000004.1"/>
</dbReference>
<keyword evidence="1" id="KW-0378">Hydrolase</keyword>
<dbReference type="InterPro" id="IPR029069">
    <property type="entry name" value="HotDog_dom_sf"/>
</dbReference>
<dbReference type="AlphaFoldDB" id="A0AA42BLX8"/>
<reference evidence="2" key="1">
    <citation type="submission" date="2022-07" db="EMBL/GenBank/DDBJ databases">
        <title>Characterization of the Novel Bacterium Alteromonas immobilis LMIT006 and Alteromonas gregis LMIT007.</title>
        <authorList>
            <person name="Lin X."/>
        </authorList>
    </citation>
    <scope>NUCLEOTIDE SEQUENCE</scope>
    <source>
        <strain evidence="2">LMIT007</strain>
    </source>
</reference>
<dbReference type="Proteomes" id="UP001165413">
    <property type="component" value="Unassembled WGS sequence"/>
</dbReference>
<organism evidence="2 3">
    <name type="scientific">Opacimonas viscosa</name>
    <dbReference type="NCBI Taxonomy" id="2961944"/>
    <lineage>
        <taxon>Bacteria</taxon>
        <taxon>Pseudomonadati</taxon>
        <taxon>Pseudomonadota</taxon>
        <taxon>Gammaproteobacteria</taxon>
        <taxon>Alteromonadales</taxon>
        <taxon>Alteromonadaceae</taxon>
        <taxon>Opacimonas</taxon>
    </lineage>
</organism>
<evidence type="ECO:0000256" key="1">
    <source>
        <dbReference type="ARBA" id="ARBA00022801"/>
    </source>
</evidence>
<protein>
    <submittedName>
        <fullName evidence="2">Acyl-CoA thioesterase</fullName>
    </submittedName>
</protein>
<accession>A0AA42BLX8</accession>
<dbReference type="InterPro" id="IPR050563">
    <property type="entry name" value="4-hydroxybenzoyl-CoA_TE"/>
</dbReference>
<evidence type="ECO:0000313" key="2">
    <source>
        <dbReference type="EMBL" id="MCP3428032.1"/>
    </source>
</evidence>
<dbReference type="CDD" id="cd00586">
    <property type="entry name" value="4HBT"/>
    <property type="match status" value="1"/>
</dbReference>
<dbReference type="PANTHER" id="PTHR31793">
    <property type="entry name" value="4-HYDROXYBENZOYL-COA THIOESTERASE FAMILY MEMBER"/>
    <property type="match status" value="1"/>
</dbReference>
<dbReference type="Pfam" id="PF13279">
    <property type="entry name" value="4HBT_2"/>
    <property type="match status" value="1"/>
</dbReference>
<sequence>MIDSYFSKPNPFTCLWSIDSDVIDHYGHVNNVAYVKQLEVTAWRHSNELGLTIAAYQQVDRGMAIIEHHIKYLGAVLENDHIICATWITHCDKRLTLTRYFEFYSKAKQKIILKAETKFACIALSSGKPKKMPELFVAPYFAEMLRQC</sequence>